<dbReference type="PROSITE" id="PS51186">
    <property type="entry name" value="GNAT"/>
    <property type="match status" value="1"/>
</dbReference>
<organism evidence="2 3">
    <name type="scientific">Gracilibacillus oryzae</name>
    <dbReference type="NCBI Taxonomy" id="1672701"/>
    <lineage>
        <taxon>Bacteria</taxon>
        <taxon>Bacillati</taxon>
        <taxon>Bacillota</taxon>
        <taxon>Bacilli</taxon>
        <taxon>Bacillales</taxon>
        <taxon>Bacillaceae</taxon>
        <taxon>Gracilibacillus</taxon>
    </lineage>
</organism>
<reference evidence="2 3" key="1">
    <citation type="submission" date="2019-10" db="EMBL/GenBank/DDBJ databases">
        <title>Gracilibacillus sp. nov. isolated from rice seeds.</title>
        <authorList>
            <person name="He S."/>
        </authorList>
    </citation>
    <scope>NUCLEOTIDE SEQUENCE [LARGE SCALE GENOMIC DNA]</scope>
    <source>
        <strain evidence="2 3">TD8</strain>
    </source>
</reference>
<keyword evidence="3" id="KW-1185">Reference proteome</keyword>
<dbReference type="Proteomes" id="UP000480246">
    <property type="component" value="Unassembled WGS sequence"/>
</dbReference>
<dbReference type="GO" id="GO:0016747">
    <property type="term" value="F:acyltransferase activity, transferring groups other than amino-acyl groups"/>
    <property type="evidence" value="ECO:0007669"/>
    <property type="project" value="InterPro"/>
</dbReference>
<dbReference type="InterPro" id="IPR016181">
    <property type="entry name" value="Acyl_CoA_acyltransferase"/>
</dbReference>
<keyword evidence="2" id="KW-0808">Transferase</keyword>
<feature type="domain" description="N-acetyltransferase" evidence="1">
    <location>
        <begin position="170"/>
        <end position="316"/>
    </location>
</feature>
<protein>
    <submittedName>
        <fullName evidence="2">GNAT family N-acetyltransferase</fullName>
    </submittedName>
</protein>
<evidence type="ECO:0000313" key="3">
    <source>
        <dbReference type="Proteomes" id="UP000480246"/>
    </source>
</evidence>
<dbReference type="Gene3D" id="3.40.630.30">
    <property type="match status" value="1"/>
</dbReference>
<name>A0A7C8GUG1_9BACI</name>
<evidence type="ECO:0000259" key="1">
    <source>
        <dbReference type="PROSITE" id="PS51186"/>
    </source>
</evidence>
<dbReference type="AlphaFoldDB" id="A0A7C8GUG1"/>
<dbReference type="EMBL" id="WEID01000047">
    <property type="protein sequence ID" value="KAB8136812.1"/>
    <property type="molecule type" value="Genomic_DNA"/>
</dbReference>
<gene>
    <name evidence="2" type="ORF">F9U64_09940</name>
</gene>
<sequence length="316" mass="36211">MEEKSQELAKAFLKDKKLNDKSLHKMKDPTLAGEWAKAIAHFIYRNGPVEDIHSNGQLTDADMKTINKYMINQLTGLILTIQREEWFLLDNMLAFYKMFGGNWDNADLTKFNTEKQLVIENIAKIVANNVSDYSAVEPEENIHYIDITYSSSLDEETGVIQYSSTIDNYSVYTDSHENVGRALFSMYNLGIYESWWGVIDAADHYSSEECILIGSLKDVVDEELLYGKCIIFHSLSIEEQFQQKGIGREAMDKLMSYWSILGVEYVILRAAPPITESVDNKRKENIEKLIRFYGSLGFKELDKGSDMEGSVMIMYL</sequence>
<dbReference type="OrthoDB" id="1921697at2"/>
<dbReference type="SUPFAM" id="SSF55729">
    <property type="entry name" value="Acyl-CoA N-acyltransferases (Nat)"/>
    <property type="match status" value="1"/>
</dbReference>
<dbReference type="RefSeq" id="WP_153402929.1">
    <property type="nucleotide sequence ID" value="NZ_ML762429.1"/>
</dbReference>
<accession>A0A7C8GUG1</accession>
<proteinExistence type="predicted"/>
<dbReference type="InterPro" id="IPR000182">
    <property type="entry name" value="GNAT_dom"/>
</dbReference>
<evidence type="ECO:0000313" key="2">
    <source>
        <dbReference type="EMBL" id="KAB8136812.1"/>
    </source>
</evidence>
<comment type="caution">
    <text evidence="2">The sequence shown here is derived from an EMBL/GenBank/DDBJ whole genome shotgun (WGS) entry which is preliminary data.</text>
</comment>